<feature type="transmembrane region" description="Helical" evidence="1">
    <location>
        <begin position="9"/>
        <end position="28"/>
    </location>
</feature>
<keyword evidence="3" id="KW-1185">Reference proteome</keyword>
<evidence type="ECO:0000313" key="3">
    <source>
        <dbReference type="Proteomes" id="UP001208570"/>
    </source>
</evidence>
<dbReference type="Proteomes" id="UP001208570">
    <property type="component" value="Unassembled WGS sequence"/>
</dbReference>
<keyword evidence="1" id="KW-0812">Transmembrane</keyword>
<evidence type="ECO:0000256" key="1">
    <source>
        <dbReference type="SAM" id="Phobius"/>
    </source>
</evidence>
<evidence type="ECO:0000313" key="2">
    <source>
        <dbReference type="EMBL" id="KAK2147412.1"/>
    </source>
</evidence>
<protein>
    <submittedName>
        <fullName evidence="2">Uncharacterized protein</fullName>
    </submittedName>
</protein>
<sequence>MEHTEKRLLFNYILTVLRFTLLVCMRFGEYQSLVGVWWYGYSPRGTNCAKVELFRDIAETTRTRHTIPTEVKTIRKKSPPCIFLHQTGNLLFSDNNNITIITIIIIIISITSIRFGIRGCNLKW</sequence>
<proteinExistence type="predicted"/>
<dbReference type="AlphaFoldDB" id="A0AAD9MVK4"/>
<dbReference type="EMBL" id="JAODUP010000555">
    <property type="protein sequence ID" value="KAK2147412.1"/>
    <property type="molecule type" value="Genomic_DNA"/>
</dbReference>
<accession>A0AAD9MVK4</accession>
<gene>
    <name evidence="2" type="ORF">LSH36_555g04075</name>
</gene>
<keyword evidence="1" id="KW-0472">Membrane</keyword>
<organism evidence="2 3">
    <name type="scientific">Paralvinella palmiformis</name>
    <dbReference type="NCBI Taxonomy" id="53620"/>
    <lineage>
        <taxon>Eukaryota</taxon>
        <taxon>Metazoa</taxon>
        <taxon>Spiralia</taxon>
        <taxon>Lophotrochozoa</taxon>
        <taxon>Annelida</taxon>
        <taxon>Polychaeta</taxon>
        <taxon>Sedentaria</taxon>
        <taxon>Canalipalpata</taxon>
        <taxon>Terebellida</taxon>
        <taxon>Terebelliformia</taxon>
        <taxon>Alvinellidae</taxon>
        <taxon>Paralvinella</taxon>
    </lineage>
</organism>
<feature type="transmembrane region" description="Helical" evidence="1">
    <location>
        <begin position="98"/>
        <end position="117"/>
    </location>
</feature>
<comment type="caution">
    <text evidence="2">The sequence shown here is derived from an EMBL/GenBank/DDBJ whole genome shotgun (WGS) entry which is preliminary data.</text>
</comment>
<name>A0AAD9MVK4_9ANNE</name>
<reference evidence="2" key="1">
    <citation type="journal article" date="2023" name="Mol. Biol. Evol.">
        <title>Third-Generation Sequencing Reveals the Adaptive Role of the Epigenome in Three Deep-Sea Polychaetes.</title>
        <authorList>
            <person name="Perez M."/>
            <person name="Aroh O."/>
            <person name="Sun Y."/>
            <person name="Lan Y."/>
            <person name="Juniper S.K."/>
            <person name="Young C.R."/>
            <person name="Angers B."/>
            <person name="Qian P.Y."/>
        </authorList>
    </citation>
    <scope>NUCLEOTIDE SEQUENCE</scope>
    <source>
        <strain evidence="2">P08H-3</strain>
    </source>
</reference>
<keyword evidence="1" id="KW-1133">Transmembrane helix</keyword>